<gene>
    <name evidence="2" type="primary">CXorf65</name>
</gene>
<dbReference type="Ensembl" id="ENSGALT00010044482.1">
    <property type="protein sequence ID" value="ENSGALP00010026474.1"/>
    <property type="gene ID" value="ENSGALG00010018412.1"/>
</dbReference>
<dbReference type="GeneTree" id="ENSGT00510000049291"/>
<evidence type="ECO:0000256" key="1">
    <source>
        <dbReference type="SAM" id="MobiDB-lite"/>
    </source>
</evidence>
<feature type="region of interest" description="Disordered" evidence="1">
    <location>
        <begin position="127"/>
        <end position="163"/>
    </location>
</feature>
<dbReference type="InterPro" id="IPR039471">
    <property type="entry name" value="CXorf65-like"/>
</dbReference>
<dbReference type="PANTHER" id="PTHR33887:SF4">
    <property type="entry name" value="AB2-183"/>
    <property type="match status" value="1"/>
</dbReference>
<reference evidence="2" key="2">
    <citation type="submission" date="2025-08" db="UniProtKB">
        <authorList>
            <consortium name="Ensembl"/>
        </authorList>
    </citation>
    <scope>IDENTIFICATION</scope>
    <source>
        <strain evidence="2">broiler</strain>
    </source>
</reference>
<name>A0A8V0Z7B2_CHICK</name>
<dbReference type="AlphaFoldDB" id="A0A8V0Z7B2"/>
<reference evidence="2" key="1">
    <citation type="submission" date="2020-11" db="EMBL/GenBank/DDBJ databases">
        <title>Gallus gallus (Chicken) genome, bGalGal1, GRCg7b, maternal haplotype autosomes + Z &amp; W.</title>
        <authorList>
            <person name="Warren W."/>
            <person name="Formenti G."/>
            <person name="Fedrigo O."/>
            <person name="Haase B."/>
            <person name="Mountcastle J."/>
            <person name="Balacco J."/>
            <person name="Tracey A."/>
            <person name="Schneider V."/>
            <person name="Okimoto R."/>
            <person name="Cheng H."/>
            <person name="Hawken R."/>
            <person name="Howe K."/>
            <person name="Jarvis E.D."/>
        </authorList>
    </citation>
    <scope>NUCLEOTIDE SEQUENCE [LARGE SCALE GENOMIC DNA]</scope>
    <source>
        <strain evidence="2">Broiler</strain>
    </source>
</reference>
<reference evidence="2" key="3">
    <citation type="submission" date="2025-09" db="UniProtKB">
        <authorList>
            <consortium name="Ensembl"/>
        </authorList>
    </citation>
    <scope>IDENTIFICATION</scope>
    <source>
        <strain evidence="2">broiler</strain>
    </source>
</reference>
<dbReference type="Pfam" id="PF15874">
    <property type="entry name" value="Il2rg"/>
    <property type="match status" value="1"/>
</dbReference>
<proteinExistence type="predicted"/>
<protein>
    <submittedName>
        <fullName evidence="2">Chromosome X open reading frame 65</fullName>
    </submittedName>
</protein>
<keyword evidence="3" id="KW-1185">Reference proteome</keyword>
<dbReference type="PANTHER" id="PTHR33887">
    <property type="entry name" value="PB1 DOMAIN-CONTAINING PROTEIN"/>
    <property type="match status" value="1"/>
</dbReference>
<dbReference type="OrthoDB" id="2109241at2759"/>
<accession>A0A8V0Z7B2</accession>
<dbReference type="Proteomes" id="UP000000539">
    <property type="component" value="Chromosome 4"/>
</dbReference>
<evidence type="ECO:0000313" key="2">
    <source>
        <dbReference type="Ensembl" id="ENSGALP00010026474.1"/>
    </source>
</evidence>
<evidence type="ECO:0000313" key="3">
    <source>
        <dbReference type="Proteomes" id="UP000000539"/>
    </source>
</evidence>
<sequence length="163" mass="17885">MFIYITHSDNQSFLANTNCPVLLLLSHLRSKVGVPPSEAIDVCDKLGNPKMLFQVKTMQDRASDFLLARSTYYVCRVEFGAPGTCRVPRSPWSFVPLLKNPSVALTGGCGMGMRGVGVPARGCCRAPSPISVGRSTSRPREEQHGPPRKTPLPPRGRQQPRPR</sequence>
<organism evidence="2 3">
    <name type="scientific">Gallus gallus</name>
    <name type="common">Chicken</name>
    <dbReference type="NCBI Taxonomy" id="9031"/>
    <lineage>
        <taxon>Eukaryota</taxon>
        <taxon>Metazoa</taxon>
        <taxon>Chordata</taxon>
        <taxon>Craniata</taxon>
        <taxon>Vertebrata</taxon>
        <taxon>Euteleostomi</taxon>
        <taxon>Archelosauria</taxon>
        <taxon>Archosauria</taxon>
        <taxon>Dinosauria</taxon>
        <taxon>Saurischia</taxon>
        <taxon>Theropoda</taxon>
        <taxon>Coelurosauria</taxon>
        <taxon>Aves</taxon>
        <taxon>Neognathae</taxon>
        <taxon>Galloanserae</taxon>
        <taxon>Galliformes</taxon>
        <taxon>Phasianidae</taxon>
        <taxon>Phasianinae</taxon>
        <taxon>Gallus</taxon>
    </lineage>
</organism>